<feature type="domain" description="CBS" evidence="3">
    <location>
        <begin position="143"/>
        <end position="196"/>
    </location>
</feature>
<dbReference type="EMBL" id="FORX01000005">
    <property type="protein sequence ID" value="SFJ65080.1"/>
    <property type="molecule type" value="Genomic_DNA"/>
</dbReference>
<keyword evidence="5" id="KW-1185">Reference proteome</keyword>
<dbReference type="PROSITE" id="PS51371">
    <property type="entry name" value="CBS"/>
    <property type="match status" value="2"/>
</dbReference>
<evidence type="ECO:0000313" key="4">
    <source>
        <dbReference type="EMBL" id="SFJ65080.1"/>
    </source>
</evidence>
<dbReference type="InterPro" id="IPR051257">
    <property type="entry name" value="Diverse_CBS-Domain"/>
</dbReference>
<dbReference type="STRING" id="52560.SAMN04488082_10561"/>
<dbReference type="InterPro" id="IPR000644">
    <property type="entry name" value="CBS_dom"/>
</dbReference>
<dbReference type="RefSeq" id="WP_092373487.1">
    <property type="nucleotide sequence ID" value="NZ_FORX01000005.1"/>
</dbReference>
<evidence type="ECO:0000313" key="5">
    <source>
        <dbReference type="Proteomes" id="UP000198635"/>
    </source>
</evidence>
<dbReference type="Pfam" id="PF00571">
    <property type="entry name" value="CBS"/>
    <property type="match status" value="2"/>
</dbReference>
<dbReference type="Gene3D" id="3.10.580.10">
    <property type="entry name" value="CBS-domain"/>
    <property type="match status" value="1"/>
</dbReference>
<gene>
    <name evidence="4" type="ORF">SAMN04488082_10561</name>
</gene>
<dbReference type="PANTHER" id="PTHR43080">
    <property type="entry name" value="CBS DOMAIN-CONTAINING PROTEIN CBSX3, MITOCHONDRIAL"/>
    <property type="match status" value="1"/>
</dbReference>
<dbReference type="PANTHER" id="PTHR43080:SF26">
    <property type="entry name" value="REGULATORY PROTEIN"/>
    <property type="match status" value="1"/>
</dbReference>
<dbReference type="CDD" id="cd04586">
    <property type="entry name" value="CBS_pair_BON_assoc"/>
    <property type="match status" value="1"/>
</dbReference>
<evidence type="ECO:0000256" key="2">
    <source>
        <dbReference type="PROSITE-ProRule" id="PRU00703"/>
    </source>
</evidence>
<keyword evidence="1 2" id="KW-0129">CBS domain</keyword>
<evidence type="ECO:0000256" key="1">
    <source>
        <dbReference type="ARBA" id="ARBA00023122"/>
    </source>
</evidence>
<sequence>MNDQCGLPDLTEEDVLDAMRSMQGYVDITPGTFREIYALAYDLALKRVTSMGKAEDIMTAPVHCLRTGMSASEAAAHMAGLGISGAPVLDGQGRICGVVSEKDYLRKMGLPGTASFMTVVATCLTKPGCMVADMRTLPVDGIMSIPPVVASPRTSVAELSEMLARHSINRLPICDEQGRPVGIVTRTDLVGAMCGR</sequence>
<dbReference type="AlphaFoldDB" id="A0A1I3T373"/>
<dbReference type="SUPFAM" id="SSF54631">
    <property type="entry name" value="CBS-domain pair"/>
    <property type="match status" value="1"/>
</dbReference>
<protein>
    <submittedName>
        <fullName evidence="4">CBS domain-containing protein</fullName>
    </submittedName>
</protein>
<name>A0A1I3T373_9BACT</name>
<dbReference type="Proteomes" id="UP000198635">
    <property type="component" value="Unassembled WGS sequence"/>
</dbReference>
<accession>A0A1I3T373</accession>
<proteinExistence type="predicted"/>
<reference evidence="5" key="1">
    <citation type="submission" date="2016-10" db="EMBL/GenBank/DDBJ databases">
        <authorList>
            <person name="Varghese N."/>
            <person name="Submissions S."/>
        </authorList>
    </citation>
    <scope>NUCLEOTIDE SEQUENCE [LARGE SCALE GENOMIC DNA]</scope>
    <source>
        <strain evidence="5">DSM 5918</strain>
    </source>
</reference>
<dbReference type="SMART" id="SM00116">
    <property type="entry name" value="CBS"/>
    <property type="match status" value="2"/>
</dbReference>
<dbReference type="InterPro" id="IPR046342">
    <property type="entry name" value="CBS_dom_sf"/>
</dbReference>
<organism evidence="4 5">
    <name type="scientific">Desulfomicrobium apsheronum</name>
    <dbReference type="NCBI Taxonomy" id="52560"/>
    <lineage>
        <taxon>Bacteria</taxon>
        <taxon>Pseudomonadati</taxon>
        <taxon>Thermodesulfobacteriota</taxon>
        <taxon>Desulfovibrionia</taxon>
        <taxon>Desulfovibrionales</taxon>
        <taxon>Desulfomicrobiaceae</taxon>
        <taxon>Desulfomicrobium</taxon>
    </lineage>
</organism>
<feature type="domain" description="CBS" evidence="3">
    <location>
        <begin position="58"/>
        <end position="115"/>
    </location>
</feature>
<dbReference type="OrthoDB" id="9811720at2"/>
<evidence type="ECO:0000259" key="3">
    <source>
        <dbReference type="PROSITE" id="PS51371"/>
    </source>
</evidence>